<accession>A0A1Z1NEF2</accession>
<evidence type="ECO:0000256" key="2">
    <source>
        <dbReference type="ARBA" id="ARBA00022506"/>
    </source>
</evidence>
<sequence>MEINKIQLGKCNCVAACFSLTCLIAVFLAWSPRVALARSARPHVSKRAVRGDKGALLKVDFGAHDQHLAYYINVTDLANVISFAALHKAWTHANITENLIDTLLNMKELYHDHTQPFVQAGSGHAENTQAGVQYVNTSADRLIPEDVKDHLGYLGFPAHRILAQLLKHPAWTIQEQPPAHSFLYPVRENSLKIFLDTAIFRFELYGFITDRFMYATLFVDRPQPLPDAHPPFPVARRAEFSSTISLFLGEYDRLPVGRGSISIDAITVARNDRYAMLSLATSAEYDAIKEFIPNYQELFLVSTELPLKQLMEELQDYVTYFEFAGMCTDLQPSNHLFAFFFKLVAANFRIVKEIADLRQELVSFRWLMTVFHEWNVLVRITHNCIPNLQMSLFQLPVLVNISQIMIRKFPDTSFNALSQEDKEWILKVILYGNLDAEDVSKNTKIVTAVVNATYARYMANRFTLEPNDRWLLLYVYMIITLSERPLSLDTVYGRVTSMCSPTEISNLIEQWSQAPTDMGLMDAFSPCFLSFRFDFTKEKLWSEVIQTANMTTDQVQVGVSGFFNMMQLDHPASIISCSSISACIRDRAAVLMIVPMQNISYTISQKPVANGVVYDVANTFIKSQMQITAVNPATCAHDASSTGNSIPVVHNVSVPSYTCEYCTSAILSYDETGGIQSLIFIDSLEMQHAVFGKDSLFFDTQNMHTHYLVLMNNGTVFELRGSYRERARNILIFLAVFLFLGLVAFILYKLISFIL</sequence>
<dbReference type="KEGG" id="vg:33194235"/>
<dbReference type="GO" id="GO:0055036">
    <property type="term" value="C:virion membrane"/>
    <property type="evidence" value="ECO:0007669"/>
    <property type="project" value="UniProtKB-SubCell"/>
</dbReference>
<evidence type="ECO:0000256" key="10">
    <source>
        <dbReference type="ARBA" id="ARBA00022879"/>
    </source>
</evidence>
<evidence type="ECO:0000256" key="15">
    <source>
        <dbReference type="ARBA" id="ARBA00023180"/>
    </source>
</evidence>
<evidence type="ECO:0000256" key="3">
    <source>
        <dbReference type="ARBA" id="ARBA00022511"/>
    </source>
</evidence>
<dbReference type="Pfam" id="PF17488">
    <property type="entry name" value="Herpes_glycoH_C"/>
    <property type="match status" value="1"/>
</dbReference>
<evidence type="ECO:0000256" key="12">
    <source>
        <dbReference type="ARBA" id="ARBA00022989"/>
    </source>
</evidence>
<evidence type="ECO:0000256" key="8">
    <source>
        <dbReference type="ARBA" id="ARBA00022844"/>
    </source>
</evidence>
<keyword evidence="15" id="KW-0325">Glycoprotein</keyword>
<keyword evidence="5" id="KW-1162">Viral penetration into host cytoplasm</keyword>
<evidence type="ECO:0000256" key="14">
    <source>
        <dbReference type="ARBA" id="ARBA00023136"/>
    </source>
</evidence>
<dbReference type="Pfam" id="PF02489">
    <property type="entry name" value="Herpes_glycop_H"/>
    <property type="match status" value="1"/>
</dbReference>
<dbReference type="RefSeq" id="YP_009388523.1">
    <property type="nucleotide sequence ID" value="NC_035117.1"/>
</dbReference>
<dbReference type="InterPro" id="IPR035305">
    <property type="entry name" value="Herpes_glycoH_C"/>
</dbReference>
<keyword evidence="8" id="KW-0946">Virion</keyword>
<keyword evidence="10 19" id="KW-0261">Viral envelope protein</keyword>
<keyword evidence="14 17" id="KW-0472">Membrane</keyword>
<dbReference type="EMBL" id="KY965444">
    <property type="protein sequence ID" value="ARW78085.1"/>
    <property type="molecule type" value="Genomic_DNA"/>
</dbReference>
<evidence type="ECO:0000313" key="19">
    <source>
        <dbReference type="EMBL" id="ARW78085.1"/>
    </source>
</evidence>
<dbReference type="GO" id="GO:0046718">
    <property type="term" value="P:symbiont entry into host cell"/>
    <property type="evidence" value="ECO:0007669"/>
    <property type="project" value="UniProtKB-KW"/>
</dbReference>
<organism evidence="19">
    <name type="scientific">Common bottlenose dolphin gammaherpesvirus 1 strain Sarasota</name>
    <dbReference type="NCBI Taxonomy" id="2022783"/>
    <lineage>
        <taxon>Viruses</taxon>
        <taxon>Duplodnaviria</taxon>
        <taxon>Heunggongvirae</taxon>
        <taxon>Peploviricota</taxon>
        <taxon>Herviviricetes</taxon>
        <taxon>Herpesvirales</taxon>
        <taxon>Orthoherpesviridae</taxon>
        <taxon>Gammaherpesvirinae</taxon>
        <taxon>Bossavirus</taxon>
        <taxon>Bossavirus delphinidgamma1</taxon>
        <taxon>Delphinid gammaherpesvirus 1</taxon>
    </lineage>
</organism>
<dbReference type="GeneID" id="33194235"/>
<evidence type="ECO:0000256" key="13">
    <source>
        <dbReference type="ARBA" id="ARBA00023046"/>
    </source>
</evidence>
<keyword evidence="16" id="KW-1160">Virus entry into host cell</keyword>
<name>A0A1Z1NEF2_9GAMA</name>
<evidence type="ECO:0000256" key="17">
    <source>
        <dbReference type="SAM" id="Phobius"/>
    </source>
</evidence>
<dbReference type="Gene3D" id="1.20.58.1340">
    <property type="match status" value="1"/>
</dbReference>
<proteinExistence type="inferred from homology"/>
<keyword evidence="11" id="KW-0730">Sialic acid</keyword>
<dbReference type="Gene3D" id="2.60.40.3190">
    <property type="entry name" value="Herpesvirus glycoprotein H, C-terminal domain"/>
    <property type="match status" value="1"/>
</dbReference>
<feature type="domain" description="Herpesvirus glycoprotein H C-terminal" evidence="18">
    <location>
        <begin position="581"/>
        <end position="721"/>
    </location>
</feature>
<dbReference type="Gene3D" id="3.90.380.20">
    <property type="entry name" value="Herpesvirus glycoprotein H, domain D-II"/>
    <property type="match status" value="1"/>
</dbReference>
<dbReference type="InterPro" id="IPR038172">
    <property type="entry name" value="Herpes_glycoH_C_sf"/>
</dbReference>
<dbReference type="GO" id="GO:0019031">
    <property type="term" value="C:viral envelope"/>
    <property type="evidence" value="ECO:0007669"/>
    <property type="project" value="UniProtKB-KW"/>
</dbReference>
<keyword evidence="13" id="KW-1039">Host endosome</keyword>
<keyword evidence="7" id="KW-0732">Signal</keyword>
<evidence type="ECO:0000256" key="16">
    <source>
        <dbReference type="ARBA" id="ARBA00023296"/>
    </source>
</evidence>
<dbReference type="OrthoDB" id="6582at10239"/>
<evidence type="ECO:0000256" key="5">
    <source>
        <dbReference type="ARBA" id="ARBA00022595"/>
    </source>
</evidence>
<dbReference type="HAMAP" id="MF_04033">
    <property type="entry name" value="HSV_GH"/>
    <property type="match status" value="1"/>
</dbReference>
<comment type="subcellular location">
    <subcellularLocation>
        <location evidence="1">Virion membrane</location>
        <topology evidence="1">Single-pass type I membrane protein</topology>
    </subcellularLocation>
</comment>
<keyword evidence="6 17" id="KW-0812">Transmembrane</keyword>
<dbReference type="InterPro" id="IPR003493">
    <property type="entry name" value="Herpes_gH"/>
</dbReference>
<keyword evidence="9" id="KW-1043">Host membrane</keyword>
<evidence type="ECO:0000256" key="7">
    <source>
        <dbReference type="ARBA" id="ARBA00022729"/>
    </source>
</evidence>
<reference evidence="19" key="1">
    <citation type="submission" date="2017-04" db="EMBL/GenBank/DDBJ databases">
        <title>Genome sequence of delphinid gammaherpesvirus 1 from an Atlantic bottlenose dolphin (Tursiops truncatus).</title>
        <authorList>
            <person name="Davison A.J."/>
            <person name="Subramaniam K."/>
            <person name="Kerr K."/>
            <person name="Jacob J.J."/>
            <person name="Landrau-Giovannetti N."/>
            <person name="Waltzek T.B."/>
        </authorList>
    </citation>
    <scope>NUCLEOTIDE SEQUENCE [LARGE SCALE GENOMIC DNA]</scope>
    <source>
        <strain evidence="19">Sarasota</strain>
    </source>
</reference>
<keyword evidence="12 17" id="KW-1133">Transmembrane helix</keyword>
<keyword evidence="20" id="KW-1185">Reference proteome</keyword>
<protein>
    <submittedName>
        <fullName evidence="19">Envelope glycoprotein H</fullName>
    </submittedName>
</protein>
<evidence type="ECO:0000313" key="20">
    <source>
        <dbReference type="Proteomes" id="UP000214863"/>
    </source>
</evidence>
<keyword evidence="3" id="KW-1032">Host cell membrane</keyword>
<evidence type="ECO:0000256" key="9">
    <source>
        <dbReference type="ARBA" id="ARBA00022870"/>
    </source>
</evidence>
<keyword evidence="4" id="KW-1169">Fusion of virus membrane with host cell membrane</keyword>
<keyword evidence="2" id="KW-1168">Fusion of virus membrane with host membrane</keyword>
<dbReference type="Proteomes" id="UP000214863">
    <property type="component" value="Segment"/>
</dbReference>
<dbReference type="GO" id="GO:0019064">
    <property type="term" value="P:fusion of virus membrane with host plasma membrane"/>
    <property type="evidence" value="ECO:0007669"/>
    <property type="project" value="UniProtKB-KW"/>
</dbReference>
<feature type="transmembrane region" description="Helical" evidence="17">
    <location>
        <begin position="730"/>
        <end position="751"/>
    </location>
</feature>
<evidence type="ECO:0000256" key="11">
    <source>
        <dbReference type="ARBA" id="ARBA00022981"/>
    </source>
</evidence>
<evidence type="ECO:0000256" key="1">
    <source>
        <dbReference type="ARBA" id="ARBA00004563"/>
    </source>
</evidence>
<evidence type="ECO:0000256" key="4">
    <source>
        <dbReference type="ARBA" id="ARBA00022521"/>
    </source>
</evidence>
<evidence type="ECO:0000256" key="6">
    <source>
        <dbReference type="ARBA" id="ARBA00022692"/>
    </source>
</evidence>
<evidence type="ECO:0000259" key="18">
    <source>
        <dbReference type="Pfam" id="PF17488"/>
    </source>
</evidence>
<gene>
    <name evidence="19" type="primary">ORF22</name>
</gene>